<dbReference type="InterPro" id="IPR023799">
    <property type="entry name" value="RbfA_dom_sf"/>
</dbReference>
<dbReference type="RefSeq" id="WP_101473644.1">
    <property type="nucleotide sequence ID" value="NZ_CP060637.1"/>
</dbReference>
<dbReference type="GO" id="GO:0043024">
    <property type="term" value="F:ribosomal small subunit binding"/>
    <property type="evidence" value="ECO:0007669"/>
    <property type="project" value="TreeGrafter"/>
</dbReference>
<reference evidence="3 4" key="1">
    <citation type="submission" date="2020-08" db="EMBL/GenBank/DDBJ databases">
        <authorList>
            <person name="Liu C."/>
            <person name="Sun Q."/>
        </authorList>
    </citation>
    <scope>NUCLEOTIDE SEQUENCE [LARGE SCALE GENOMIC DNA]</scope>
    <source>
        <strain evidence="3 4">NSJ-57</strain>
    </source>
</reference>
<comment type="similarity">
    <text evidence="2">Belongs to the RbfA family.</text>
</comment>
<comment type="subcellular location">
    <subcellularLocation>
        <location evidence="2">Cytoplasm</location>
    </subcellularLocation>
</comment>
<sequence length="118" mass="13414">MKRQRLAGIEKEMARVISQAIFMDVKNPKVKGLVSVTNVRVTEDLKFADVYFSILSSVNDTPADRESILEGLNEIKGFLRKKVAEEIEIRYIPEIRVKIDDSIEHAVKISKLLNDLKG</sequence>
<evidence type="ECO:0000256" key="1">
    <source>
        <dbReference type="ARBA" id="ARBA00022517"/>
    </source>
</evidence>
<dbReference type="Proteomes" id="UP000515913">
    <property type="component" value="Chromosome"/>
</dbReference>
<comment type="function">
    <text evidence="2">One of several proteins that assist in the late maturation steps of the functional core of the 30S ribosomal subunit. Associates with free 30S ribosomal subunits (but not with 30S subunits that are part of 70S ribosomes or polysomes). Required for efficient processing of 16S rRNA. May interact with the 5'-terminal helix region of 16S rRNA.</text>
</comment>
<organism evidence="3 4">
    <name type="scientific">Fusobacterium hominis</name>
    <dbReference type="NCBI Taxonomy" id="2764326"/>
    <lineage>
        <taxon>Bacteria</taxon>
        <taxon>Fusobacteriati</taxon>
        <taxon>Fusobacteriota</taxon>
        <taxon>Fusobacteriia</taxon>
        <taxon>Fusobacteriales</taxon>
        <taxon>Fusobacteriaceae</taxon>
        <taxon>Fusobacterium</taxon>
    </lineage>
</organism>
<evidence type="ECO:0000313" key="4">
    <source>
        <dbReference type="Proteomes" id="UP000515913"/>
    </source>
</evidence>
<dbReference type="Gene3D" id="3.30.300.20">
    <property type="match status" value="1"/>
</dbReference>
<dbReference type="NCBIfam" id="TIGR00082">
    <property type="entry name" value="rbfA"/>
    <property type="match status" value="1"/>
</dbReference>
<dbReference type="KEGG" id="fho:H9Q81_10115"/>
<evidence type="ECO:0000313" key="3">
    <source>
        <dbReference type="EMBL" id="QNM15247.1"/>
    </source>
</evidence>
<proteinExistence type="inferred from homology"/>
<dbReference type="SUPFAM" id="SSF89919">
    <property type="entry name" value="Ribosome-binding factor A, RbfA"/>
    <property type="match status" value="1"/>
</dbReference>
<gene>
    <name evidence="2 3" type="primary">rbfA</name>
    <name evidence="3" type="ORF">H9Q81_10115</name>
</gene>
<comment type="subunit">
    <text evidence="2">Monomer. Binds 30S ribosomal subunits, but not 50S ribosomal subunits or 70S ribosomes.</text>
</comment>
<dbReference type="AlphaFoldDB" id="A0A7G9GWR5"/>
<dbReference type="GO" id="GO:0030490">
    <property type="term" value="P:maturation of SSU-rRNA"/>
    <property type="evidence" value="ECO:0007669"/>
    <property type="project" value="UniProtKB-UniRule"/>
</dbReference>
<accession>A0A7G9GWR5</accession>
<dbReference type="InterPro" id="IPR015946">
    <property type="entry name" value="KH_dom-like_a/b"/>
</dbReference>
<protein>
    <recommendedName>
        <fullName evidence="2">Ribosome-binding factor A</fullName>
    </recommendedName>
</protein>
<dbReference type="Pfam" id="PF02033">
    <property type="entry name" value="RBFA"/>
    <property type="match status" value="1"/>
</dbReference>
<dbReference type="PANTHER" id="PTHR33515:SF1">
    <property type="entry name" value="RIBOSOME-BINDING FACTOR A, CHLOROPLASTIC-RELATED"/>
    <property type="match status" value="1"/>
</dbReference>
<keyword evidence="4" id="KW-1185">Reference proteome</keyword>
<keyword evidence="2" id="KW-0963">Cytoplasm</keyword>
<dbReference type="HAMAP" id="MF_00003">
    <property type="entry name" value="RbfA"/>
    <property type="match status" value="1"/>
</dbReference>
<dbReference type="GO" id="GO:0005829">
    <property type="term" value="C:cytosol"/>
    <property type="evidence" value="ECO:0007669"/>
    <property type="project" value="TreeGrafter"/>
</dbReference>
<evidence type="ECO:0000256" key="2">
    <source>
        <dbReference type="HAMAP-Rule" id="MF_00003"/>
    </source>
</evidence>
<keyword evidence="1 2" id="KW-0690">Ribosome biogenesis</keyword>
<dbReference type="InterPro" id="IPR000238">
    <property type="entry name" value="RbfA"/>
</dbReference>
<name>A0A7G9GWR5_9FUSO</name>
<dbReference type="EMBL" id="CP060637">
    <property type="protein sequence ID" value="QNM15247.1"/>
    <property type="molecule type" value="Genomic_DNA"/>
</dbReference>
<dbReference type="PANTHER" id="PTHR33515">
    <property type="entry name" value="RIBOSOME-BINDING FACTOR A, CHLOROPLASTIC-RELATED"/>
    <property type="match status" value="1"/>
</dbReference>